<feature type="compositionally biased region" description="Polar residues" evidence="1">
    <location>
        <begin position="1"/>
        <end position="10"/>
    </location>
</feature>
<name>A0AAV3PM51_LITER</name>
<dbReference type="EMBL" id="BAABME010001891">
    <property type="protein sequence ID" value="GAA0151997.1"/>
    <property type="molecule type" value="Genomic_DNA"/>
</dbReference>
<sequence length="101" mass="11496">MSFWNETNGFPLSPPECVKQAGRPKKLRRKGIGEVIKRKGKHVLSKKGDQRCGICGWTNHNKRSCPQNPTKGGQVHQGRHQRLEEKQANERRRSKAGRTPT</sequence>
<gene>
    <name evidence="2" type="ORF">LIER_10590</name>
</gene>
<evidence type="ECO:0000256" key="1">
    <source>
        <dbReference type="SAM" id="MobiDB-lite"/>
    </source>
</evidence>
<feature type="compositionally biased region" description="Basic residues" evidence="1">
    <location>
        <begin position="92"/>
        <end position="101"/>
    </location>
</feature>
<evidence type="ECO:0000313" key="2">
    <source>
        <dbReference type="EMBL" id="GAA0151997.1"/>
    </source>
</evidence>
<dbReference type="Proteomes" id="UP001454036">
    <property type="component" value="Unassembled WGS sequence"/>
</dbReference>
<feature type="region of interest" description="Disordered" evidence="1">
    <location>
        <begin position="1"/>
        <end position="43"/>
    </location>
</feature>
<organism evidence="2 3">
    <name type="scientific">Lithospermum erythrorhizon</name>
    <name type="common">Purple gromwell</name>
    <name type="synonym">Lithospermum officinale var. erythrorhizon</name>
    <dbReference type="NCBI Taxonomy" id="34254"/>
    <lineage>
        <taxon>Eukaryota</taxon>
        <taxon>Viridiplantae</taxon>
        <taxon>Streptophyta</taxon>
        <taxon>Embryophyta</taxon>
        <taxon>Tracheophyta</taxon>
        <taxon>Spermatophyta</taxon>
        <taxon>Magnoliopsida</taxon>
        <taxon>eudicotyledons</taxon>
        <taxon>Gunneridae</taxon>
        <taxon>Pentapetalae</taxon>
        <taxon>asterids</taxon>
        <taxon>lamiids</taxon>
        <taxon>Boraginales</taxon>
        <taxon>Boraginaceae</taxon>
        <taxon>Boraginoideae</taxon>
        <taxon>Lithospermeae</taxon>
        <taxon>Lithospermum</taxon>
    </lineage>
</organism>
<reference evidence="2 3" key="1">
    <citation type="submission" date="2024-01" db="EMBL/GenBank/DDBJ databases">
        <title>The complete chloroplast genome sequence of Lithospermum erythrorhizon: insights into the phylogenetic relationship among Boraginaceae species and the maternal lineages of purple gromwells.</title>
        <authorList>
            <person name="Okada T."/>
            <person name="Watanabe K."/>
        </authorList>
    </citation>
    <scope>NUCLEOTIDE SEQUENCE [LARGE SCALE GENOMIC DNA]</scope>
</reference>
<feature type="region of interest" description="Disordered" evidence="1">
    <location>
        <begin position="57"/>
        <end position="101"/>
    </location>
</feature>
<proteinExistence type="predicted"/>
<feature type="compositionally biased region" description="Basic and acidic residues" evidence="1">
    <location>
        <begin position="81"/>
        <end position="91"/>
    </location>
</feature>
<dbReference type="AlphaFoldDB" id="A0AAV3PM51"/>
<protein>
    <submittedName>
        <fullName evidence="2">Uncharacterized protein</fullName>
    </submittedName>
</protein>
<comment type="caution">
    <text evidence="2">The sequence shown here is derived from an EMBL/GenBank/DDBJ whole genome shotgun (WGS) entry which is preliminary data.</text>
</comment>
<keyword evidence="3" id="KW-1185">Reference proteome</keyword>
<accession>A0AAV3PM51</accession>
<evidence type="ECO:0000313" key="3">
    <source>
        <dbReference type="Proteomes" id="UP001454036"/>
    </source>
</evidence>